<evidence type="ECO:0000256" key="1">
    <source>
        <dbReference type="SAM" id="Phobius"/>
    </source>
</evidence>
<keyword evidence="1" id="KW-0812">Transmembrane</keyword>
<keyword evidence="1" id="KW-0472">Membrane</keyword>
<sequence length="126" mass="14389">MLTLWHRKGWGVDPRQQIAVQCVCQVGECPTGTTLRIAAPPPRLKAVVEVTHDRISRMLINGHQSLPWLYLFVASEFYAAGRSISLGLFTLFRPFHSASLLVNGWLRVFLWLLWVNMLLRVLCIFA</sequence>
<dbReference type="EMBL" id="PYMH01000015">
    <property type="protein sequence ID" value="PSU30933.1"/>
    <property type="molecule type" value="Genomic_DNA"/>
</dbReference>
<comment type="caution">
    <text evidence="2">The sequence shown here is derived from an EMBL/GenBank/DDBJ whole genome shotgun (WGS) entry which is preliminary data.</text>
</comment>
<feature type="transmembrane region" description="Helical" evidence="1">
    <location>
        <begin position="104"/>
        <end position="125"/>
    </location>
</feature>
<name>A0A2T3IRG7_9GAMM</name>
<reference evidence="2 3" key="1">
    <citation type="submission" date="2018-03" db="EMBL/GenBank/DDBJ databases">
        <title>Whole genome sequencing of Histamine producing bacteria.</title>
        <authorList>
            <person name="Butler K."/>
        </authorList>
    </citation>
    <scope>NUCLEOTIDE SEQUENCE [LARGE SCALE GENOMIC DNA]</scope>
    <source>
        <strain evidence="2 3">JCM 13586</strain>
    </source>
</reference>
<keyword evidence="1" id="KW-1133">Transmembrane helix</keyword>
<dbReference type="AlphaFoldDB" id="A0A2T3IRG7"/>
<organism evidence="2 3">
    <name type="scientific">Photobacterium lutimaris</name>
    <dbReference type="NCBI Taxonomy" id="388278"/>
    <lineage>
        <taxon>Bacteria</taxon>
        <taxon>Pseudomonadati</taxon>
        <taxon>Pseudomonadota</taxon>
        <taxon>Gammaproteobacteria</taxon>
        <taxon>Vibrionales</taxon>
        <taxon>Vibrionaceae</taxon>
        <taxon>Photobacterium</taxon>
    </lineage>
</organism>
<evidence type="ECO:0000313" key="3">
    <source>
        <dbReference type="Proteomes" id="UP000241222"/>
    </source>
</evidence>
<keyword evidence="3" id="KW-1185">Reference proteome</keyword>
<proteinExistence type="predicted"/>
<dbReference type="Proteomes" id="UP000241222">
    <property type="component" value="Unassembled WGS sequence"/>
</dbReference>
<accession>A0A2T3IRG7</accession>
<feature type="transmembrane region" description="Helical" evidence="1">
    <location>
        <begin position="68"/>
        <end position="92"/>
    </location>
</feature>
<gene>
    <name evidence="2" type="ORF">C9I99_22995</name>
</gene>
<protein>
    <submittedName>
        <fullName evidence="2">Uncharacterized protein</fullName>
    </submittedName>
</protein>
<evidence type="ECO:0000313" key="2">
    <source>
        <dbReference type="EMBL" id="PSU30933.1"/>
    </source>
</evidence>